<name>A0A8J4B5K4_9CHLO</name>
<feature type="compositionally biased region" description="Pro residues" evidence="6">
    <location>
        <begin position="169"/>
        <end position="178"/>
    </location>
</feature>
<keyword evidence="3 4" id="KW-0274">FAD</keyword>
<evidence type="ECO:0000259" key="7">
    <source>
        <dbReference type="PROSITE" id="PS51645"/>
    </source>
</evidence>
<dbReference type="InterPro" id="IPR036155">
    <property type="entry name" value="Crypto/Photolyase_N_sf"/>
</dbReference>
<evidence type="ECO:0000256" key="6">
    <source>
        <dbReference type="SAM" id="MobiDB-lite"/>
    </source>
</evidence>
<proteinExistence type="inferred from homology"/>
<feature type="binding site" evidence="4">
    <location>
        <begin position="292"/>
        <end position="299"/>
    </location>
    <ligand>
        <name>FAD</name>
        <dbReference type="ChEBI" id="CHEBI:57692"/>
    </ligand>
</feature>
<dbReference type="GO" id="GO:0005737">
    <property type="term" value="C:cytoplasm"/>
    <property type="evidence" value="ECO:0007669"/>
    <property type="project" value="TreeGrafter"/>
</dbReference>
<dbReference type="GO" id="GO:0005634">
    <property type="term" value="C:nucleus"/>
    <property type="evidence" value="ECO:0007669"/>
    <property type="project" value="TreeGrafter"/>
</dbReference>
<dbReference type="SUPFAM" id="SSF52425">
    <property type="entry name" value="Cryptochrome/photolyase, N-terminal domain"/>
    <property type="match status" value="1"/>
</dbReference>
<evidence type="ECO:0000313" key="9">
    <source>
        <dbReference type="Proteomes" id="UP000747399"/>
    </source>
</evidence>
<dbReference type="Gene3D" id="1.25.40.80">
    <property type="match status" value="1"/>
</dbReference>
<feature type="region of interest" description="Disordered" evidence="6">
    <location>
        <begin position="169"/>
        <end position="192"/>
    </location>
</feature>
<dbReference type="InterPro" id="IPR002081">
    <property type="entry name" value="Cryptochrome/DNA_photolyase_1"/>
</dbReference>
<dbReference type="PANTHER" id="PTHR11455:SF9">
    <property type="entry name" value="CRYPTOCHROME CIRCADIAN CLOCK 5 ISOFORM X1"/>
    <property type="match status" value="1"/>
</dbReference>
<dbReference type="EMBL" id="BNCO01000019">
    <property type="protein sequence ID" value="GIL54630.1"/>
    <property type="molecule type" value="Genomic_DNA"/>
</dbReference>
<dbReference type="InterPro" id="IPR036134">
    <property type="entry name" value="Crypto/Photolyase_FAD-like_sf"/>
</dbReference>
<sequence length="685" mass="74314">MAASRKNSIIWFRKGLRLHDNPALLEACKDAENMYPVFVLDPFFLQQSSYKVSVNRYNFLLESLRDLDASLKARGSRLLVLRGKPEEVFPRVFGEWDITHLCFELDTEPYARTRDARIQQLAEEAGVQVQTAISHTLYDTEMLVARNGGRPPLTMVSFCNLVSRVGDPLPPAPDPPATLPSLGEGKPSADTATTGVPTWQEVGFKEAPTSIFKGGETEALRRLSASFTDLKWVADFKKPDTDPSAFERPATTVLSPYLKFGCLSARLFHVRLLEVYRKHTGHSQPPVSLRGQLLWREFFYTVGAHTPNFHRMEGNPLCKQIDWDANEEHLAAWREARTGFPWIDAIMTQLRQWGWMHHLARHSVACFLTRGDLYVSWERGMEVFEEYLIDQDHYLNAANWMWLSASAFFNQYFRVYSPISFGKKYDPDGKFIRKFLPVLKDMPSKYIYEPWTAPPEVQRRAGCIIGRDYPAPIVDHPVVSKRNIARMAAAYRANKSATDADGGGDGSDDDVAPTSMAAAAAASKALRGRPSKKTSASTATAAAAAAATPKAANKAAAGGGGGADGGKSGTAAVAASSAIAAASAFTARRSGARSKKDVEAAETAAAANLALAAATAAFRAINNSEADDGPGGAADDKPTAAAEEAAAAAMNSTSKARTAGSRGGSGGNKRQRTIQEALKPMTSGE</sequence>
<dbReference type="GO" id="GO:0003904">
    <property type="term" value="F:deoxyribodipyrimidine photo-lyase activity"/>
    <property type="evidence" value="ECO:0007669"/>
    <property type="project" value="TreeGrafter"/>
</dbReference>
<feature type="region of interest" description="Disordered" evidence="6">
    <location>
        <begin position="626"/>
        <end position="685"/>
    </location>
</feature>
<dbReference type="GO" id="GO:0032922">
    <property type="term" value="P:circadian regulation of gene expression"/>
    <property type="evidence" value="ECO:0007669"/>
    <property type="project" value="TreeGrafter"/>
</dbReference>
<feature type="binding site" evidence="4">
    <location>
        <begin position="251"/>
        <end position="255"/>
    </location>
    <ligand>
        <name>FAD</name>
        <dbReference type="ChEBI" id="CHEBI:57692"/>
    </ligand>
</feature>
<dbReference type="Gene3D" id="1.10.579.10">
    <property type="entry name" value="DNA Cyclobutane Dipyrimidine Photolyase, subunit A, domain 3"/>
    <property type="match status" value="1"/>
</dbReference>
<comment type="cofactor">
    <cofactor evidence="4">
        <name>FAD</name>
        <dbReference type="ChEBI" id="CHEBI:57692"/>
    </cofactor>
    <text evidence="4">Binds 1 FAD per subunit.</text>
</comment>
<dbReference type="FunFam" id="1.10.579.10:FF:000001">
    <property type="entry name" value="Cryptochrome 1"/>
    <property type="match status" value="1"/>
</dbReference>
<feature type="compositionally biased region" description="Low complexity" evidence="6">
    <location>
        <begin position="639"/>
        <end position="649"/>
    </location>
</feature>
<feature type="site" description="Electron transfer via tryptophanyl radical" evidence="5">
    <location>
        <position position="377"/>
    </location>
</feature>
<reference evidence="8" key="1">
    <citation type="journal article" date="2021" name="Proc. Natl. Acad. Sci. U.S.A.">
        <title>Three genomes in the algal genus Volvox reveal the fate of a haploid sex-determining region after a transition to homothallism.</title>
        <authorList>
            <person name="Yamamoto K."/>
            <person name="Hamaji T."/>
            <person name="Kawai-Toyooka H."/>
            <person name="Matsuzaki R."/>
            <person name="Takahashi F."/>
            <person name="Nishimura Y."/>
            <person name="Kawachi M."/>
            <person name="Noguchi H."/>
            <person name="Minakuchi Y."/>
            <person name="Umen J.G."/>
            <person name="Toyoda A."/>
            <person name="Nozaki H."/>
        </authorList>
    </citation>
    <scope>NUCLEOTIDE SEQUENCE</scope>
    <source>
        <strain evidence="8">NIES-3780</strain>
    </source>
</reference>
<dbReference type="GO" id="GO:0043153">
    <property type="term" value="P:entrainment of circadian clock by photoperiod"/>
    <property type="evidence" value="ECO:0007669"/>
    <property type="project" value="TreeGrafter"/>
</dbReference>
<dbReference type="Pfam" id="PF00875">
    <property type="entry name" value="DNA_photolyase"/>
    <property type="match status" value="1"/>
</dbReference>
<dbReference type="InterPro" id="IPR014729">
    <property type="entry name" value="Rossmann-like_a/b/a_fold"/>
</dbReference>
<evidence type="ECO:0000256" key="5">
    <source>
        <dbReference type="PIRSR" id="PIRSR602081-2"/>
    </source>
</evidence>
<dbReference type="Gene3D" id="3.40.50.620">
    <property type="entry name" value="HUPs"/>
    <property type="match status" value="1"/>
</dbReference>
<dbReference type="SUPFAM" id="SSF48173">
    <property type="entry name" value="Cryptochrome/photolyase FAD-binding domain"/>
    <property type="match status" value="1"/>
</dbReference>
<dbReference type="AlphaFoldDB" id="A0A8J4B5K4"/>
<comment type="similarity">
    <text evidence="1">Belongs to the DNA photolyase class-1 family.</text>
</comment>
<keyword evidence="2 4" id="KW-0285">Flavoprotein</keyword>
<dbReference type="GO" id="GO:0003677">
    <property type="term" value="F:DNA binding"/>
    <property type="evidence" value="ECO:0007669"/>
    <property type="project" value="TreeGrafter"/>
</dbReference>
<evidence type="ECO:0000256" key="2">
    <source>
        <dbReference type="ARBA" id="ARBA00022630"/>
    </source>
</evidence>
<evidence type="ECO:0000256" key="4">
    <source>
        <dbReference type="PIRSR" id="PIRSR602081-1"/>
    </source>
</evidence>
<evidence type="ECO:0000256" key="1">
    <source>
        <dbReference type="ARBA" id="ARBA00005862"/>
    </source>
</evidence>
<gene>
    <name evidence="8" type="ORF">Vafri_10363</name>
</gene>
<dbReference type="InterPro" id="IPR005101">
    <property type="entry name" value="Cryptochr/Photolyase_FAD-bd"/>
</dbReference>
<dbReference type="Proteomes" id="UP000747399">
    <property type="component" value="Unassembled WGS sequence"/>
</dbReference>
<comment type="caution">
    <text evidence="8">The sequence shown here is derived from an EMBL/GenBank/DDBJ whole genome shotgun (WGS) entry which is preliminary data.</text>
</comment>
<feature type="site" description="Electron transfer via tryptophanyl radical" evidence="5">
    <location>
        <position position="400"/>
    </location>
</feature>
<accession>A0A8J4B5K4</accession>
<feature type="domain" description="Photolyase/cryptochrome alpha/beta" evidence="7">
    <location>
        <begin position="6"/>
        <end position="137"/>
    </location>
</feature>
<feature type="site" description="Electron transfer via tryptophanyl radical" evidence="5">
    <location>
        <position position="323"/>
    </location>
</feature>
<organism evidence="8 9">
    <name type="scientific">Volvox africanus</name>
    <dbReference type="NCBI Taxonomy" id="51714"/>
    <lineage>
        <taxon>Eukaryota</taxon>
        <taxon>Viridiplantae</taxon>
        <taxon>Chlorophyta</taxon>
        <taxon>core chlorophytes</taxon>
        <taxon>Chlorophyceae</taxon>
        <taxon>CS clade</taxon>
        <taxon>Chlamydomonadales</taxon>
        <taxon>Volvocaceae</taxon>
        <taxon>Volvox</taxon>
    </lineage>
</organism>
<dbReference type="Pfam" id="PF03441">
    <property type="entry name" value="FAD_binding_7"/>
    <property type="match status" value="1"/>
</dbReference>
<keyword evidence="9" id="KW-1185">Reference proteome</keyword>
<evidence type="ECO:0000256" key="3">
    <source>
        <dbReference type="ARBA" id="ARBA00022827"/>
    </source>
</evidence>
<evidence type="ECO:0000313" key="8">
    <source>
        <dbReference type="EMBL" id="GIL54630.1"/>
    </source>
</evidence>
<dbReference type="GO" id="GO:0071949">
    <property type="term" value="F:FAD binding"/>
    <property type="evidence" value="ECO:0007669"/>
    <property type="project" value="TreeGrafter"/>
</dbReference>
<dbReference type="InterPro" id="IPR006050">
    <property type="entry name" value="DNA_photolyase_N"/>
</dbReference>
<protein>
    <recommendedName>
        <fullName evidence="7">Photolyase/cryptochrome alpha/beta domain-containing protein</fullName>
    </recommendedName>
</protein>
<dbReference type="PANTHER" id="PTHR11455">
    <property type="entry name" value="CRYPTOCHROME"/>
    <property type="match status" value="1"/>
</dbReference>
<dbReference type="PROSITE" id="PS51645">
    <property type="entry name" value="PHR_CRY_ALPHA_BETA"/>
    <property type="match status" value="1"/>
</dbReference>
<feature type="binding site" evidence="4">
    <location>
        <begin position="390"/>
        <end position="392"/>
    </location>
    <ligand>
        <name>FAD</name>
        <dbReference type="ChEBI" id="CHEBI:57692"/>
    </ligand>
</feature>